<protein>
    <submittedName>
        <fullName evidence="2">CdiA_C domain-containing protein</fullName>
    </submittedName>
</protein>
<proteinExistence type="predicted"/>
<evidence type="ECO:0000313" key="2">
    <source>
        <dbReference type="WBParaSite" id="SPAL_0001733200.1"/>
    </source>
</evidence>
<reference evidence="2" key="1">
    <citation type="submission" date="2017-02" db="UniProtKB">
        <authorList>
            <consortium name="WormBaseParasite"/>
        </authorList>
    </citation>
    <scope>IDENTIFICATION</scope>
</reference>
<name>A0A0N5CHL8_STREA</name>
<dbReference type="Proteomes" id="UP000046392">
    <property type="component" value="Unplaced"/>
</dbReference>
<sequence length="102" mass="11927">MVVDGIERNPRIEIYELKTGTNSDTHDQGRRPAHDKLECKRCANGKEIENPPDDANTKFHFSLWHHITKKDISKIPDDVFRNVLSIPEKPIIFTFYQKSHKK</sequence>
<dbReference type="AlphaFoldDB" id="A0A0N5CHL8"/>
<organism evidence="1 2">
    <name type="scientific">Strongyloides papillosus</name>
    <name type="common">Intestinal threadworm</name>
    <dbReference type="NCBI Taxonomy" id="174720"/>
    <lineage>
        <taxon>Eukaryota</taxon>
        <taxon>Metazoa</taxon>
        <taxon>Ecdysozoa</taxon>
        <taxon>Nematoda</taxon>
        <taxon>Chromadorea</taxon>
        <taxon>Rhabditida</taxon>
        <taxon>Tylenchina</taxon>
        <taxon>Panagrolaimomorpha</taxon>
        <taxon>Strongyloidoidea</taxon>
        <taxon>Strongyloididae</taxon>
        <taxon>Strongyloides</taxon>
    </lineage>
</organism>
<dbReference type="WBParaSite" id="SPAL_0001733200.1">
    <property type="protein sequence ID" value="SPAL_0001733200.1"/>
    <property type="gene ID" value="SPAL_0001733200"/>
</dbReference>
<dbReference type="STRING" id="174720.A0A0N5CHL8"/>
<accession>A0A0N5CHL8</accession>
<keyword evidence="1" id="KW-1185">Reference proteome</keyword>
<evidence type="ECO:0000313" key="1">
    <source>
        <dbReference type="Proteomes" id="UP000046392"/>
    </source>
</evidence>